<dbReference type="InterPro" id="IPR013783">
    <property type="entry name" value="Ig-like_fold"/>
</dbReference>
<evidence type="ECO:0000256" key="1">
    <source>
        <dbReference type="SAM" id="SignalP"/>
    </source>
</evidence>
<dbReference type="OMA" id="ERFNSKC"/>
<proteinExistence type="predicted"/>
<dbReference type="Ensembl" id="ENSMMOT00000014715.1">
    <property type="protein sequence ID" value="ENSMMOP00000014480.1"/>
    <property type="gene ID" value="ENSMMOG00000011073.1"/>
</dbReference>
<dbReference type="STRING" id="94237.ENSMMOP00000014480"/>
<dbReference type="InterPro" id="IPR036179">
    <property type="entry name" value="Ig-like_dom_sf"/>
</dbReference>
<reference evidence="2" key="1">
    <citation type="submission" date="2025-08" db="UniProtKB">
        <authorList>
            <consortium name="Ensembl"/>
        </authorList>
    </citation>
    <scope>IDENTIFICATION</scope>
</reference>
<protein>
    <submittedName>
        <fullName evidence="2">Uncharacterized protein</fullName>
    </submittedName>
</protein>
<keyword evidence="3" id="KW-1185">Reference proteome</keyword>
<feature type="signal peptide" evidence="1">
    <location>
        <begin position="1"/>
        <end position="25"/>
    </location>
</feature>
<sequence length="96" mass="10477">SELTLCDVLKLLFLLFLLSSVFLLASVPGEAPQYVLRFYHSHSSPGFGTGFSSERFNSKCSSNTDEQLIIKRPETGDSAQCYCSTWDSSASAAVSQ</sequence>
<dbReference type="SUPFAM" id="SSF48726">
    <property type="entry name" value="Immunoglobulin"/>
    <property type="match status" value="1"/>
</dbReference>
<evidence type="ECO:0000313" key="2">
    <source>
        <dbReference type="Ensembl" id="ENSMMOP00000014480.1"/>
    </source>
</evidence>
<evidence type="ECO:0000313" key="3">
    <source>
        <dbReference type="Proteomes" id="UP000261620"/>
    </source>
</evidence>
<accession>A0A3Q4B8U7</accession>
<name>A0A3Q4B8U7_MOLML</name>
<keyword evidence="1" id="KW-0732">Signal</keyword>
<dbReference type="Proteomes" id="UP000261620">
    <property type="component" value="Unplaced"/>
</dbReference>
<feature type="chain" id="PRO_5018687012" evidence="1">
    <location>
        <begin position="26"/>
        <end position="96"/>
    </location>
</feature>
<organism evidence="2 3">
    <name type="scientific">Mola mola</name>
    <name type="common">Ocean sunfish</name>
    <name type="synonym">Tetraodon mola</name>
    <dbReference type="NCBI Taxonomy" id="94237"/>
    <lineage>
        <taxon>Eukaryota</taxon>
        <taxon>Metazoa</taxon>
        <taxon>Chordata</taxon>
        <taxon>Craniata</taxon>
        <taxon>Vertebrata</taxon>
        <taxon>Euteleostomi</taxon>
        <taxon>Actinopterygii</taxon>
        <taxon>Neopterygii</taxon>
        <taxon>Teleostei</taxon>
        <taxon>Neoteleostei</taxon>
        <taxon>Acanthomorphata</taxon>
        <taxon>Eupercaria</taxon>
        <taxon>Tetraodontiformes</taxon>
        <taxon>Molidae</taxon>
        <taxon>Mola</taxon>
    </lineage>
</organism>
<dbReference type="Gene3D" id="2.60.40.10">
    <property type="entry name" value="Immunoglobulins"/>
    <property type="match status" value="1"/>
</dbReference>
<reference evidence="2" key="2">
    <citation type="submission" date="2025-09" db="UniProtKB">
        <authorList>
            <consortium name="Ensembl"/>
        </authorList>
    </citation>
    <scope>IDENTIFICATION</scope>
</reference>
<dbReference type="AlphaFoldDB" id="A0A3Q4B8U7"/>